<keyword evidence="6" id="KW-0464">Manganese</keyword>
<keyword evidence="5" id="KW-0460">Magnesium</keyword>
<evidence type="ECO:0000256" key="6">
    <source>
        <dbReference type="ARBA" id="ARBA00023211"/>
    </source>
</evidence>
<keyword evidence="9" id="KW-1185">Reference proteome</keyword>
<keyword evidence="3" id="KW-0479">Metal-binding</keyword>
<dbReference type="PANTHER" id="PTHR12318:SF0">
    <property type="entry name" value="ACYL-COENZYME A DIPHOSPHATASE NUDT19"/>
    <property type="match status" value="1"/>
</dbReference>
<dbReference type="Proteomes" id="UP000033483">
    <property type="component" value="Unassembled WGS sequence"/>
</dbReference>
<sequence>MSSSAKPVLYRPSSSVLVVSPTNQILLLRRTNASSYASAHVFPGGAVDPQQDGAVTDDPCKIHFDSPAYRLAAIRECFEESGLLLAKNEADGTLVWLPEARLQEARRRIHSQKISFQRWLKRIGAVADTEGLLPFTRWVSPHMVAKRFTTQMYIYFMPVETAPAASTPFVPTTDGGLEHTEAAFDDAQHWVQQAQRNEITLFPPQIYLLALVSQFLTGTPAPGSGDALSIIEAQRNALREFIKTPQTGEDACAKTLWADKVMSPVYMGKIADGRAVYRLDSPGQDLRGQNRYGDKERVVVGILGKEGAKSLEVRKRSEVKIVPREKL</sequence>
<dbReference type="InterPro" id="IPR039121">
    <property type="entry name" value="NUDT19"/>
</dbReference>
<dbReference type="SUPFAM" id="SSF55811">
    <property type="entry name" value="Nudix"/>
    <property type="match status" value="1"/>
</dbReference>
<dbReference type="GO" id="GO:0016818">
    <property type="term" value="F:hydrolase activity, acting on acid anhydrides, in phosphorus-containing anhydrides"/>
    <property type="evidence" value="ECO:0007669"/>
    <property type="project" value="InterPro"/>
</dbReference>
<evidence type="ECO:0000313" key="9">
    <source>
        <dbReference type="Proteomes" id="UP000033483"/>
    </source>
</evidence>
<gene>
    <name evidence="8" type="ORF">TD95_001272</name>
</gene>
<accession>A0A0F4ZC93</accession>
<dbReference type="PROSITE" id="PS51462">
    <property type="entry name" value="NUDIX"/>
    <property type="match status" value="1"/>
</dbReference>
<dbReference type="InterPro" id="IPR015797">
    <property type="entry name" value="NUDIX_hydrolase-like_dom_sf"/>
</dbReference>
<comment type="caution">
    <text evidence="8">The sequence shown here is derived from an EMBL/GenBank/DDBJ whole genome shotgun (WGS) entry which is preliminary data.</text>
</comment>
<proteinExistence type="predicted"/>
<feature type="domain" description="Nudix hydrolase" evidence="7">
    <location>
        <begin position="9"/>
        <end position="207"/>
    </location>
</feature>
<reference evidence="8 9" key="1">
    <citation type="submission" date="2015-03" db="EMBL/GenBank/DDBJ databases">
        <authorList>
            <person name="Radwan O."/>
            <person name="Al-Naeli F.A."/>
            <person name="Rendon G.A."/>
            <person name="Fields C."/>
        </authorList>
    </citation>
    <scope>NUCLEOTIDE SEQUENCE [LARGE SCALE GENOMIC DNA]</scope>
    <source>
        <strain evidence="8">CR-DP1</strain>
    </source>
</reference>
<dbReference type="OrthoDB" id="1695362at2759"/>
<evidence type="ECO:0000256" key="5">
    <source>
        <dbReference type="ARBA" id="ARBA00022842"/>
    </source>
</evidence>
<evidence type="ECO:0000256" key="3">
    <source>
        <dbReference type="ARBA" id="ARBA00022723"/>
    </source>
</evidence>
<evidence type="ECO:0000259" key="7">
    <source>
        <dbReference type="PROSITE" id="PS51462"/>
    </source>
</evidence>
<dbReference type="GO" id="GO:0046872">
    <property type="term" value="F:metal ion binding"/>
    <property type="evidence" value="ECO:0007669"/>
    <property type="project" value="UniProtKB-KW"/>
</dbReference>
<dbReference type="AlphaFoldDB" id="A0A0F4ZC93"/>
<protein>
    <recommendedName>
        <fullName evidence="7">Nudix hydrolase domain-containing protein</fullName>
    </recommendedName>
</protein>
<dbReference type="CDD" id="cd18870">
    <property type="entry name" value="NUDIX_AcylCoAdiphos_Nudt19"/>
    <property type="match status" value="1"/>
</dbReference>
<dbReference type="Pfam" id="PF00293">
    <property type="entry name" value="NUDIX"/>
    <property type="match status" value="1"/>
</dbReference>
<comment type="cofactor">
    <cofactor evidence="2">
        <name>Mg(2+)</name>
        <dbReference type="ChEBI" id="CHEBI:18420"/>
    </cofactor>
</comment>
<evidence type="ECO:0000256" key="2">
    <source>
        <dbReference type="ARBA" id="ARBA00001946"/>
    </source>
</evidence>
<dbReference type="Gene3D" id="3.90.79.10">
    <property type="entry name" value="Nucleoside Triphosphate Pyrophosphohydrolase"/>
    <property type="match status" value="1"/>
</dbReference>
<evidence type="ECO:0000256" key="1">
    <source>
        <dbReference type="ARBA" id="ARBA00001936"/>
    </source>
</evidence>
<comment type="cofactor">
    <cofactor evidence="1">
        <name>Mn(2+)</name>
        <dbReference type="ChEBI" id="CHEBI:29035"/>
    </cofactor>
</comment>
<dbReference type="EMBL" id="LAEV01001594">
    <property type="protein sequence ID" value="KKA27741.1"/>
    <property type="molecule type" value="Genomic_DNA"/>
</dbReference>
<dbReference type="InterPro" id="IPR000086">
    <property type="entry name" value="NUDIX_hydrolase_dom"/>
</dbReference>
<dbReference type="GO" id="GO:0005739">
    <property type="term" value="C:mitochondrion"/>
    <property type="evidence" value="ECO:0007669"/>
    <property type="project" value="TreeGrafter"/>
</dbReference>
<organism evidence="8 9">
    <name type="scientific">Thielaviopsis punctulata</name>
    <dbReference type="NCBI Taxonomy" id="72032"/>
    <lineage>
        <taxon>Eukaryota</taxon>
        <taxon>Fungi</taxon>
        <taxon>Dikarya</taxon>
        <taxon>Ascomycota</taxon>
        <taxon>Pezizomycotina</taxon>
        <taxon>Sordariomycetes</taxon>
        <taxon>Hypocreomycetidae</taxon>
        <taxon>Microascales</taxon>
        <taxon>Ceratocystidaceae</taxon>
        <taxon>Thielaviopsis</taxon>
    </lineage>
</organism>
<dbReference type="PANTHER" id="PTHR12318">
    <property type="entry name" value="TESTOSTERONE-REGULATED PROTEIN RP2"/>
    <property type="match status" value="1"/>
</dbReference>
<name>A0A0F4ZC93_9PEZI</name>
<evidence type="ECO:0000313" key="8">
    <source>
        <dbReference type="EMBL" id="KKA27741.1"/>
    </source>
</evidence>
<evidence type="ECO:0000256" key="4">
    <source>
        <dbReference type="ARBA" id="ARBA00022801"/>
    </source>
</evidence>
<keyword evidence="4" id="KW-0378">Hydrolase</keyword>